<reference evidence="2" key="1">
    <citation type="journal article" date="2021" name="IMA Fungus">
        <title>Genomic characterization of three marine fungi, including Emericellopsis atlantica sp. nov. with signatures of a generalist lifestyle and marine biomass degradation.</title>
        <authorList>
            <person name="Hagestad O.C."/>
            <person name="Hou L."/>
            <person name="Andersen J.H."/>
            <person name="Hansen E.H."/>
            <person name="Altermark B."/>
            <person name="Li C."/>
            <person name="Kuhnert E."/>
            <person name="Cox R.J."/>
            <person name="Crous P.W."/>
            <person name="Spatafora J.W."/>
            <person name="Lail K."/>
            <person name="Amirebrahimi M."/>
            <person name="Lipzen A."/>
            <person name="Pangilinan J."/>
            <person name="Andreopoulos W."/>
            <person name="Hayes R.D."/>
            <person name="Ng V."/>
            <person name="Grigoriev I.V."/>
            <person name="Jackson S.A."/>
            <person name="Sutton T.D.S."/>
            <person name="Dobson A.D.W."/>
            <person name="Rama T."/>
        </authorList>
    </citation>
    <scope>NUCLEOTIDE SEQUENCE</scope>
    <source>
        <strain evidence="2">TRa018bII</strain>
    </source>
</reference>
<dbReference type="EMBL" id="MU252643">
    <property type="protein sequence ID" value="KAG9227931.1"/>
    <property type="molecule type" value="Genomic_DNA"/>
</dbReference>
<keyword evidence="3" id="KW-1185">Reference proteome</keyword>
<accession>A0A9P7Y5Y0</accession>
<name>A0A9P7Y5Y0_9HELO</name>
<sequence>SLAPAILHTSPESRKEALKHYELTFGTNTPGCRTTVETPPHIYINFNVDRIFVIETFLKCQWQVLLGFKIQRIALKYLSRRFGTGSAVEWVTTPREIFYYDPFKYGNITSHSIVRCIDPPSATKEPT</sequence>
<comment type="caution">
    <text evidence="2">The sequence shown here is derived from an EMBL/GenBank/DDBJ whole genome shotgun (WGS) entry which is preliminary data.</text>
</comment>
<organism evidence="2 3">
    <name type="scientific">Amylocarpus encephaloides</name>
    <dbReference type="NCBI Taxonomy" id="45428"/>
    <lineage>
        <taxon>Eukaryota</taxon>
        <taxon>Fungi</taxon>
        <taxon>Dikarya</taxon>
        <taxon>Ascomycota</taxon>
        <taxon>Pezizomycotina</taxon>
        <taxon>Leotiomycetes</taxon>
        <taxon>Helotiales</taxon>
        <taxon>Helotiales incertae sedis</taxon>
        <taxon>Amylocarpus</taxon>
    </lineage>
</organism>
<protein>
    <recommendedName>
        <fullName evidence="1">2EXR domain-containing protein</fullName>
    </recommendedName>
</protein>
<feature type="non-terminal residue" evidence="2">
    <location>
        <position position="1"/>
    </location>
</feature>
<gene>
    <name evidence="2" type="ORF">BJ875DRAFT_390454</name>
</gene>
<dbReference type="OrthoDB" id="3473305at2759"/>
<dbReference type="AlphaFoldDB" id="A0A9P7Y5Y0"/>
<evidence type="ECO:0000259" key="1">
    <source>
        <dbReference type="Pfam" id="PF20150"/>
    </source>
</evidence>
<evidence type="ECO:0000313" key="3">
    <source>
        <dbReference type="Proteomes" id="UP000824998"/>
    </source>
</evidence>
<dbReference type="Pfam" id="PF20150">
    <property type="entry name" value="2EXR"/>
    <property type="match status" value="1"/>
</dbReference>
<evidence type="ECO:0000313" key="2">
    <source>
        <dbReference type="EMBL" id="KAG9227931.1"/>
    </source>
</evidence>
<feature type="domain" description="2EXR" evidence="1">
    <location>
        <begin position="3"/>
        <end position="51"/>
    </location>
</feature>
<dbReference type="InterPro" id="IPR045518">
    <property type="entry name" value="2EXR"/>
</dbReference>
<proteinExistence type="predicted"/>
<dbReference type="Proteomes" id="UP000824998">
    <property type="component" value="Unassembled WGS sequence"/>
</dbReference>